<dbReference type="EMBL" id="VHSG01000013">
    <property type="protein sequence ID" value="TQV78117.1"/>
    <property type="molecule type" value="Genomic_DNA"/>
</dbReference>
<dbReference type="OrthoDB" id="6402248at2"/>
<comment type="caution">
    <text evidence="1">The sequence shown here is derived from an EMBL/GenBank/DDBJ whole genome shotgun (WGS) entry which is preliminary data.</text>
</comment>
<dbReference type="RefSeq" id="WP_142904896.1">
    <property type="nucleotide sequence ID" value="NZ_ML660094.1"/>
</dbReference>
<reference evidence="1 2" key="1">
    <citation type="submission" date="2019-06" db="EMBL/GenBank/DDBJ databases">
        <title>Whole genome sequence for Cellvibrionaceae sp. R142.</title>
        <authorList>
            <person name="Wang G."/>
        </authorList>
    </citation>
    <scope>NUCLEOTIDE SEQUENCE [LARGE SCALE GENOMIC DNA]</scope>
    <source>
        <strain evidence="1 2">R142</strain>
    </source>
</reference>
<organism evidence="1 2">
    <name type="scientific">Exilibacterium tricleocarpae</name>
    <dbReference type="NCBI Taxonomy" id="2591008"/>
    <lineage>
        <taxon>Bacteria</taxon>
        <taxon>Pseudomonadati</taxon>
        <taxon>Pseudomonadota</taxon>
        <taxon>Gammaproteobacteria</taxon>
        <taxon>Cellvibrionales</taxon>
        <taxon>Cellvibrionaceae</taxon>
        <taxon>Exilibacterium</taxon>
    </lineage>
</organism>
<dbReference type="Proteomes" id="UP000319732">
    <property type="component" value="Unassembled WGS sequence"/>
</dbReference>
<sequence>MTESNTKVIQARAAIANAKILERLSAFKPEIVSTIFVEFDVEDSDIDIICRYMHKPRFVDTLKSFYGDSEQFSCDIRNDHVLSRFYYQGFLFEIYGSTLPVNEQMAYQHYKVMQRLSKMGGKRFQQQVRHKKRNGFKTEPAIASLLQLSGNPYQAVLALNDHSDIELAGYLKHCV</sequence>
<gene>
    <name evidence="1" type="ORF">FKG94_13640</name>
</gene>
<evidence type="ECO:0000313" key="2">
    <source>
        <dbReference type="Proteomes" id="UP000319732"/>
    </source>
</evidence>
<name>A0A545TLL2_9GAMM</name>
<proteinExistence type="predicted"/>
<dbReference type="Pfam" id="PF14091">
    <property type="entry name" value="DUF4269"/>
    <property type="match status" value="1"/>
</dbReference>
<dbReference type="InterPro" id="IPR025365">
    <property type="entry name" value="DUF4269"/>
</dbReference>
<protein>
    <submittedName>
        <fullName evidence="1">DUF4269 domain-containing protein</fullName>
    </submittedName>
</protein>
<accession>A0A545TLL2</accession>
<evidence type="ECO:0000313" key="1">
    <source>
        <dbReference type="EMBL" id="TQV78117.1"/>
    </source>
</evidence>
<keyword evidence="2" id="KW-1185">Reference proteome</keyword>
<dbReference type="AlphaFoldDB" id="A0A545TLL2"/>